<accession>N9PLA4</accession>
<reference evidence="2 3" key="1">
    <citation type="submission" date="2013-02" db="EMBL/GenBank/DDBJ databases">
        <title>The Genome Sequence of Acinetobacter sp. NIPH 1859.</title>
        <authorList>
            <consortium name="The Broad Institute Genome Sequencing Platform"/>
            <consortium name="The Broad Institute Genome Sequencing Center for Infectious Disease"/>
            <person name="Cerqueira G."/>
            <person name="Feldgarden M."/>
            <person name="Courvalin P."/>
            <person name="Perichon B."/>
            <person name="Grillot-Courvalin C."/>
            <person name="Clermont D."/>
            <person name="Rocha E."/>
            <person name="Yoon E.-J."/>
            <person name="Nemec A."/>
            <person name="Walker B."/>
            <person name="Young S.K."/>
            <person name="Zeng Q."/>
            <person name="Gargeya S."/>
            <person name="Fitzgerald M."/>
            <person name="Haas B."/>
            <person name="Abouelleil A."/>
            <person name="Alvarado L."/>
            <person name="Arachchi H.M."/>
            <person name="Berlin A.M."/>
            <person name="Chapman S.B."/>
            <person name="Dewar J."/>
            <person name="Goldberg J."/>
            <person name="Griggs A."/>
            <person name="Gujja S."/>
            <person name="Hansen M."/>
            <person name="Howarth C."/>
            <person name="Imamovic A."/>
            <person name="Larimer J."/>
            <person name="McCowan C."/>
            <person name="Murphy C."/>
            <person name="Neiman D."/>
            <person name="Pearson M."/>
            <person name="Priest M."/>
            <person name="Roberts A."/>
            <person name="Saif S."/>
            <person name="Shea T."/>
            <person name="Sisk P."/>
            <person name="Sykes S."/>
            <person name="Wortman J."/>
            <person name="Nusbaum C."/>
            <person name="Birren B."/>
        </authorList>
    </citation>
    <scope>NUCLEOTIDE SEQUENCE [LARGE SCALE GENOMIC DNA]</scope>
    <source>
        <strain evidence="2 3">NIPH 1859</strain>
    </source>
</reference>
<feature type="transmembrane region" description="Helical" evidence="1">
    <location>
        <begin position="12"/>
        <end position="35"/>
    </location>
</feature>
<evidence type="ECO:0008006" key="4">
    <source>
        <dbReference type="Google" id="ProtNLM"/>
    </source>
</evidence>
<keyword evidence="1" id="KW-1133">Transmembrane helix</keyword>
<name>N9PLA4_9GAMM</name>
<keyword evidence="3" id="KW-1185">Reference proteome</keyword>
<protein>
    <recommendedName>
        <fullName evidence="4">DUF2523 domain-containing protein</fullName>
    </recommendedName>
</protein>
<comment type="caution">
    <text evidence="2">The sequence shown here is derived from an EMBL/GenBank/DDBJ whole genome shotgun (WGS) entry which is preliminary data.</text>
</comment>
<evidence type="ECO:0000313" key="3">
    <source>
        <dbReference type="Proteomes" id="UP000013009"/>
    </source>
</evidence>
<sequence>MIRILVILIEFLLGNAVRLILTGAAIGVTTSAFLLTAFNAYLNNFLSMSGGVDGGILGLAAIAGVHIALSMIVGSIVFVVTIQSIGLRFFKK</sequence>
<keyword evidence="1" id="KW-0472">Membrane</keyword>
<organism evidence="2 3">
    <name type="scientific">Acinetobacter colistiniresistens</name>
    <dbReference type="NCBI Taxonomy" id="280145"/>
    <lineage>
        <taxon>Bacteria</taxon>
        <taxon>Pseudomonadati</taxon>
        <taxon>Pseudomonadota</taxon>
        <taxon>Gammaproteobacteria</taxon>
        <taxon>Moraxellales</taxon>
        <taxon>Moraxellaceae</taxon>
        <taxon>Acinetobacter</taxon>
    </lineage>
</organism>
<feature type="transmembrane region" description="Helical" evidence="1">
    <location>
        <begin position="55"/>
        <end position="82"/>
    </location>
</feature>
<dbReference type="EMBL" id="APRZ01000017">
    <property type="protein sequence ID" value="ENX34258.1"/>
    <property type="molecule type" value="Genomic_DNA"/>
</dbReference>
<evidence type="ECO:0000313" key="2">
    <source>
        <dbReference type="EMBL" id="ENX34258.1"/>
    </source>
</evidence>
<evidence type="ECO:0000256" key="1">
    <source>
        <dbReference type="SAM" id="Phobius"/>
    </source>
</evidence>
<proteinExistence type="predicted"/>
<dbReference type="Proteomes" id="UP000013009">
    <property type="component" value="Unassembled WGS sequence"/>
</dbReference>
<gene>
    <name evidence="2" type="ORF">F889_02922</name>
</gene>
<dbReference type="PATRIC" id="fig|1217695.3.peg.2856"/>
<dbReference type="AlphaFoldDB" id="N9PLA4"/>
<dbReference type="HOGENOM" id="CLU_183503_2_1_6"/>
<keyword evidence="1" id="KW-0812">Transmembrane</keyword>
<dbReference type="RefSeq" id="WP_005275514.1">
    <property type="nucleotide sequence ID" value="NZ_KB850195.1"/>
</dbReference>